<dbReference type="InterPro" id="IPR011989">
    <property type="entry name" value="ARM-like"/>
</dbReference>
<dbReference type="InterPro" id="IPR051341">
    <property type="entry name" value="Zyg-11_UBL_adapter"/>
</dbReference>
<comment type="similarity">
    <text evidence="1">Belongs to the zyg-11 family.</text>
</comment>
<evidence type="ECO:0000256" key="2">
    <source>
        <dbReference type="ARBA" id="ARBA00022786"/>
    </source>
</evidence>
<evidence type="ECO:0000313" key="4">
    <source>
        <dbReference type="EMBL" id="KAL2097345.1"/>
    </source>
</evidence>
<dbReference type="AlphaFoldDB" id="A0ABD1KDR3"/>
<dbReference type="InterPro" id="IPR016024">
    <property type="entry name" value="ARM-type_fold"/>
</dbReference>
<sequence>MLADQLLRRMAEEGVLNDRTIGVFRSNEHLRLCCVCVRAARLSAEAFRLAMQPHRLQELNASRVRGGLTVSDVLLSLAANTESRDNLQRLDLSRLEMGEGCLVNQPLSFSAMSSLRTVHLAGTELEDSGLADICILPQLEALDISSTRVTDLTPLLDCQATLKSLSAHDLRHLEMPETRLLLVLNRLEGLRHLDLSHLCLSSDGVGVMQQLLEKPGIFPALVSLDVSGQREITNDMMESFLKGRPHMNFVGLLGTGAGFSDFFTANSNLKACTVAGEANIGQVSEALRRYCERECCIHQALVHLGDLTTDLDEAQPDVLKALILFCELQLVTMAMKNNEKSLHVQVAATACVFNLTSRTNSLGMPIYLLRNAVHHLLTAMRNFPNQEQLQRNCLLSLCNEWILHNVPFDRFDGAQMVITWLNICDDPDLQRMAVAMYYILVAVKPTTEETTQLGAEAFMVEQLLGIVQERASMGIVDATLRFALSVLWSLTDECPTASHHFIQCHGLELYQELLETYHRESDIQKSILGLLNNVAEVVDLRIDLMDEDLHEYLLSLLDGAGVDISVRYFAGGILAHLLSTGESNWTLDLDLRDIILRKLHSAILTWTTPEEEMVSYRSFRPFYPLLHSSQPTSVQLWAAWAVHLVCEQNASLYAEMLQEEGGLDIVKELITHPDTHDDVRRLAEGIVGISETDQEQPVQEGKLQCFKTEHAQAYRAWCDIASEGHNFCTSCFL</sequence>
<dbReference type="SUPFAM" id="SSF52047">
    <property type="entry name" value="RNI-like"/>
    <property type="match status" value="1"/>
</dbReference>
<dbReference type="PANTHER" id="PTHR12904:SF22">
    <property type="entry name" value="ZYG-11 FAMILY MEMBER B, CELL CYCLE REGULATOR"/>
    <property type="match status" value="1"/>
</dbReference>
<proteinExistence type="inferred from homology"/>
<dbReference type="EMBL" id="JBHFQA010000006">
    <property type="protein sequence ID" value="KAL2097345.1"/>
    <property type="molecule type" value="Genomic_DNA"/>
</dbReference>
<evidence type="ECO:0000259" key="3">
    <source>
        <dbReference type="Pfam" id="PF22964"/>
    </source>
</evidence>
<evidence type="ECO:0000256" key="1">
    <source>
        <dbReference type="ARBA" id="ARBA00009420"/>
    </source>
</evidence>
<comment type="caution">
    <text evidence="4">The sequence shown here is derived from an EMBL/GenBank/DDBJ whole genome shotgun (WGS) entry which is preliminary data.</text>
</comment>
<gene>
    <name evidence="4" type="ORF">ACEWY4_006552</name>
</gene>
<name>A0ABD1KDR3_9TELE</name>
<dbReference type="Gene3D" id="1.25.10.10">
    <property type="entry name" value="Leucine-rich Repeat Variant"/>
    <property type="match status" value="1"/>
</dbReference>
<accession>A0ABD1KDR3</accession>
<keyword evidence="5" id="KW-1185">Reference proteome</keyword>
<evidence type="ECO:0000313" key="5">
    <source>
        <dbReference type="Proteomes" id="UP001591681"/>
    </source>
</evidence>
<dbReference type="PANTHER" id="PTHR12904">
    <property type="match status" value="1"/>
</dbReference>
<dbReference type="InterPro" id="IPR032675">
    <property type="entry name" value="LRR_dom_sf"/>
</dbReference>
<protein>
    <recommendedName>
        <fullName evidence="3">Protein zer-1 homolog-like C-terminal domain-containing protein</fullName>
    </recommendedName>
</protein>
<organism evidence="4 5">
    <name type="scientific">Coilia grayii</name>
    <name type="common">Gray's grenadier anchovy</name>
    <dbReference type="NCBI Taxonomy" id="363190"/>
    <lineage>
        <taxon>Eukaryota</taxon>
        <taxon>Metazoa</taxon>
        <taxon>Chordata</taxon>
        <taxon>Craniata</taxon>
        <taxon>Vertebrata</taxon>
        <taxon>Euteleostomi</taxon>
        <taxon>Actinopterygii</taxon>
        <taxon>Neopterygii</taxon>
        <taxon>Teleostei</taxon>
        <taxon>Clupei</taxon>
        <taxon>Clupeiformes</taxon>
        <taxon>Clupeoidei</taxon>
        <taxon>Engraulidae</taxon>
        <taxon>Coilinae</taxon>
        <taxon>Coilia</taxon>
    </lineage>
</organism>
<dbReference type="InterPro" id="IPR055142">
    <property type="entry name" value="ZER1-like_C"/>
</dbReference>
<reference evidence="4 5" key="1">
    <citation type="submission" date="2024-09" db="EMBL/GenBank/DDBJ databases">
        <title>A chromosome-level genome assembly of Gray's grenadier anchovy, Coilia grayii.</title>
        <authorList>
            <person name="Fu Z."/>
        </authorList>
    </citation>
    <scope>NUCLEOTIDE SEQUENCE [LARGE SCALE GENOMIC DNA]</scope>
    <source>
        <strain evidence="4">G4</strain>
        <tissue evidence="4">Muscle</tissue>
    </source>
</reference>
<keyword evidence="2" id="KW-0833">Ubl conjugation pathway</keyword>
<dbReference type="Gene3D" id="3.80.10.10">
    <property type="entry name" value="Ribonuclease Inhibitor"/>
    <property type="match status" value="1"/>
</dbReference>
<dbReference type="Proteomes" id="UP001591681">
    <property type="component" value="Unassembled WGS sequence"/>
</dbReference>
<dbReference type="Pfam" id="PF22964">
    <property type="entry name" value="ZER1-like_2nd"/>
    <property type="match status" value="1"/>
</dbReference>
<feature type="domain" description="Protein zer-1 homolog-like C-terminal" evidence="3">
    <location>
        <begin position="334"/>
        <end position="687"/>
    </location>
</feature>
<dbReference type="SUPFAM" id="SSF48371">
    <property type="entry name" value="ARM repeat"/>
    <property type="match status" value="1"/>
</dbReference>